<dbReference type="Proteomes" id="UP001196379">
    <property type="component" value="Unassembled WGS sequence"/>
</dbReference>
<comment type="catalytic activity">
    <reaction evidence="4">
        <text>guanosine 3',5'-bis(diphosphate) + H2O = GDP + diphosphate + H(+)</text>
        <dbReference type="Rhea" id="RHEA:14253"/>
        <dbReference type="ChEBI" id="CHEBI:15377"/>
        <dbReference type="ChEBI" id="CHEBI:15378"/>
        <dbReference type="ChEBI" id="CHEBI:33019"/>
        <dbReference type="ChEBI" id="CHEBI:58189"/>
        <dbReference type="ChEBI" id="CHEBI:77828"/>
        <dbReference type="EC" id="3.1.7.2"/>
    </reaction>
</comment>
<dbReference type="EMBL" id="JABULY010000004">
    <property type="protein sequence ID" value="MBV6532023.1"/>
    <property type="molecule type" value="Genomic_DNA"/>
</dbReference>
<gene>
    <name evidence="10" type="primary">spoT</name>
    <name evidence="9" type="ORF">HT657_07745</name>
    <name evidence="10" type="ORF">HT672_03225</name>
</gene>
<dbReference type="CDD" id="cd01668">
    <property type="entry name" value="TGS_RSH"/>
    <property type="match status" value="1"/>
</dbReference>
<dbReference type="PROSITE" id="PS51671">
    <property type="entry name" value="ACT"/>
    <property type="match status" value="1"/>
</dbReference>
<dbReference type="InterPro" id="IPR043519">
    <property type="entry name" value="NT_sf"/>
</dbReference>
<dbReference type="PROSITE" id="PS51880">
    <property type="entry name" value="TGS"/>
    <property type="match status" value="1"/>
</dbReference>
<dbReference type="Pfam" id="PF04607">
    <property type="entry name" value="RelA_SpoT"/>
    <property type="match status" value="1"/>
</dbReference>
<evidence type="ECO:0000313" key="10">
    <source>
        <dbReference type="EMBL" id="MBV6546311.1"/>
    </source>
</evidence>
<sequence length="702" mass="79074">MDLFEPLSSIIQGYLPAEQIERVKRAFVVARDAHEGQFRSSGEPYITHPVAVACIIAEMKLDHEAVMAALLHDVIEDTPYTEEQLAEEFGASVAEIVQGVSKLDKLKFRTRQEAQVENFRKMILAMTKDVRVVLIKLSDRTHNMRTLGALRPDKRLRIAKETLEIYTPLAHRLGMESLKNELEDLCFKAMYPYRYEVIKRSVETARGNLQEMILRISAEIKARLDEVGMKCRVYGKERPLYYLYQKIREKTQHFNSILDIYSFRVVVESVDNCYRVLGQMHSLYKPLPFQVKDYIAVPKTNGYQSLHTSMIGPRGVPVDVLIRTEEMDQMARLGVAAHWGYQDHVSTSVQVRTQQWLKSIVEMQQSAGNSAEFIENVKSDLFSSDIYVFTPKGRIVQLPANATAVDFAYALHTDIGDRCIGAVVDHNPYPLSQPLQSGQTIEIQTAETIRLNALWLNFVVTAKARSCIRSTLKRQQRDSAVSLGKRQLLLSLNSQNFEQIDPLVKQNLLDELKLASFDDLLAEIGLGNQISGVVAQRLSGQRLEIDTDGNPENNQPLAIQGVDSSLISFAKCCLPVPGDEIIAYISSGKGLSIHHIGCRNVQDYAQDQRHYMPVSWEIAKEKSVEFDAEIWIDILNQQGVLADITTAVAKMKSNILSIQSEARAGGVYQVKMLISVKDKTHLDAILHKLSYLVGVVKAVRSV</sequence>
<comment type="similarity">
    <text evidence="5">Belongs to the relA/spoT family.</text>
</comment>
<dbReference type="SMART" id="SM00471">
    <property type="entry name" value="HDc"/>
    <property type="match status" value="1"/>
</dbReference>
<evidence type="ECO:0000313" key="12">
    <source>
        <dbReference type="Proteomes" id="UP001196379"/>
    </source>
</evidence>
<dbReference type="Pfam" id="PF13328">
    <property type="entry name" value="HD_4"/>
    <property type="match status" value="1"/>
</dbReference>
<dbReference type="GO" id="GO:0008893">
    <property type="term" value="F:guanosine-3',5'-bis(diphosphate) 3'-diphosphatase activity"/>
    <property type="evidence" value="ECO:0007669"/>
    <property type="project" value="UniProtKB-EC"/>
</dbReference>
<organism evidence="10 11">
    <name type="scientific">Ursidibacter maritimus</name>
    <dbReference type="NCBI Taxonomy" id="1331689"/>
    <lineage>
        <taxon>Bacteria</taxon>
        <taxon>Pseudomonadati</taxon>
        <taxon>Pseudomonadota</taxon>
        <taxon>Gammaproteobacteria</taxon>
        <taxon>Pasteurellales</taxon>
        <taxon>Pasteurellaceae</taxon>
        <taxon>Ursidibacter</taxon>
    </lineage>
</organism>
<dbReference type="Proteomes" id="UP000732858">
    <property type="component" value="Unassembled WGS sequence"/>
</dbReference>
<dbReference type="GO" id="GO:0015969">
    <property type="term" value="P:guanosine tetraphosphate metabolic process"/>
    <property type="evidence" value="ECO:0007669"/>
    <property type="project" value="InterPro"/>
</dbReference>
<evidence type="ECO:0000259" key="8">
    <source>
        <dbReference type="PROSITE" id="PS51880"/>
    </source>
</evidence>
<dbReference type="InterPro" id="IPR012676">
    <property type="entry name" value="TGS-like"/>
</dbReference>
<dbReference type="Pfam" id="PF19296">
    <property type="entry name" value="RelA_AH_RIS"/>
    <property type="match status" value="1"/>
</dbReference>
<dbReference type="NCBIfam" id="NF008303">
    <property type="entry name" value="PRK11092.1"/>
    <property type="match status" value="1"/>
</dbReference>
<dbReference type="GeneID" id="65549478"/>
<evidence type="ECO:0000259" key="6">
    <source>
        <dbReference type="PROSITE" id="PS51671"/>
    </source>
</evidence>
<evidence type="ECO:0000256" key="3">
    <source>
        <dbReference type="ARBA" id="ARBA00024387"/>
    </source>
</evidence>
<dbReference type="FunFam" id="3.10.20.30:FF:000002">
    <property type="entry name" value="GTP pyrophosphokinase (RelA/SpoT)"/>
    <property type="match status" value="1"/>
</dbReference>
<name>A0A949SZY1_9PAST</name>
<dbReference type="GO" id="GO:0008728">
    <property type="term" value="F:GTP diphosphokinase activity"/>
    <property type="evidence" value="ECO:0007669"/>
    <property type="project" value="TreeGrafter"/>
</dbReference>
<dbReference type="InterPro" id="IPR006674">
    <property type="entry name" value="HD_domain"/>
</dbReference>
<dbReference type="SUPFAM" id="SSF81271">
    <property type="entry name" value="TGS-like"/>
    <property type="match status" value="1"/>
</dbReference>
<dbReference type="InterPro" id="IPR045600">
    <property type="entry name" value="RelA/SpoT_AH_RIS"/>
</dbReference>
<dbReference type="SUPFAM" id="SSF81301">
    <property type="entry name" value="Nucleotidyltransferase"/>
    <property type="match status" value="1"/>
</dbReference>
<dbReference type="AlphaFoldDB" id="A0A949SZY1"/>
<comment type="pathway">
    <text evidence="2">Purine metabolism; ppGpp biosynthesis; ppGpp from GDP: step 1/1.</text>
</comment>
<dbReference type="Gene3D" id="3.10.20.30">
    <property type="match status" value="1"/>
</dbReference>
<keyword evidence="12" id="KW-1185">Reference proteome</keyword>
<dbReference type="FunFam" id="1.10.3210.10:FF:000001">
    <property type="entry name" value="GTP pyrophosphokinase RelA"/>
    <property type="match status" value="1"/>
</dbReference>
<dbReference type="PROSITE" id="PS51831">
    <property type="entry name" value="HD"/>
    <property type="match status" value="1"/>
</dbReference>
<dbReference type="RefSeq" id="WP_157403571.1">
    <property type="nucleotide sequence ID" value="NZ_JABULY010000004.1"/>
</dbReference>
<dbReference type="NCBIfam" id="TIGR00691">
    <property type="entry name" value="spoT_relA"/>
    <property type="match status" value="1"/>
</dbReference>
<evidence type="ECO:0000313" key="11">
    <source>
        <dbReference type="Proteomes" id="UP000732858"/>
    </source>
</evidence>
<dbReference type="Gene3D" id="1.10.3210.10">
    <property type="entry name" value="Hypothetical protein af1432"/>
    <property type="match status" value="1"/>
</dbReference>
<dbReference type="InterPro" id="IPR003607">
    <property type="entry name" value="HD/PDEase_dom"/>
</dbReference>
<dbReference type="FunFam" id="3.30.460.10:FF:000001">
    <property type="entry name" value="GTP pyrophosphokinase RelA"/>
    <property type="match status" value="1"/>
</dbReference>
<keyword evidence="1 10" id="KW-0378">Hydrolase</keyword>
<evidence type="ECO:0000256" key="5">
    <source>
        <dbReference type="RuleBase" id="RU003847"/>
    </source>
</evidence>
<protein>
    <recommendedName>
        <fullName evidence="3">guanosine-3',5'-bis(diphosphate) 3'-diphosphatase</fullName>
        <ecNumber evidence="3">3.1.7.2</ecNumber>
    </recommendedName>
</protein>
<evidence type="ECO:0000256" key="2">
    <source>
        <dbReference type="ARBA" id="ARBA00024329"/>
    </source>
</evidence>
<feature type="domain" description="TGS" evidence="8">
    <location>
        <begin position="384"/>
        <end position="445"/>
    </location>
</feature>
<dbReference type="Gene3D" id="3.30.460.10">
    <property type="entry name" value="Beta Polymerase, domain 2"/>
    <property type="match status" value="1"/>
</dbReference>
<dbReference type="Gene3D" id="3.30.70.260">
    <property type="match status" value="1"/>
</dbReference>
<dbReference type="InterPro" id="IPR002912">
    <property type="entry name" value="ACT_dom"/>
</dbReference>
<dbReference type="CDD" id="cd04876">
    <property type="entry name" value="ACT_RelA-SpoT"/>
    <property type="match status" value="1"/>
</dbReference>
<evidence type="ECO:0000259" key="7">
    <source>
        <dbReference type="PROSITE" id="PS51831"/>
    </source>
</evidence>
<dbReference type="GO" id="GO:0005886">
    <property type="term" value="C:plasma membrane"/>
    <property type="evidence" value="ECO:0007669"/>
    <property type="project" value="TreeGrafter"/>
</dbReference>
<comment type="caution">
    <text evidence="10">The sequence shown here is derived from an EMBL/GenBank/DDBJ whole genome shotgun (WGS) entry which is preliminary data.</text>
</comment>
<feature type="domain" description="HD" evidence="7">
    <location>
        <begin position="45"/>
        <end position="144"/>
    </location>
</feature>
<dbReference type="PANTHER" id="PTHR21262:SF36">
    <property type="entry name" value="BIFUNCTIONAL (P)PPGPP SYNTHASE_HYDROLASE SPOT"/>
    <property type="match status" value="1"/>
</dbReference>
<dbReference type="EMBL" id="JABUMC010000004">
    <property type="protein sequence ID" value="MBV6546311.1"/>
    <property type="molecule type" value="Genomic_DNA"/>
</dbReference>
<dbReference type="Pfam" id="PF02824">
    <property type="entry name" value="TGS"/>
    <property type="match status" value="1"/>
</dbReference>
<dbReference type="SMART" id="SM00954">
    <property type="entry name" value="RelA_SpoT"/>
    <property type="match status" value="1"/>
</dbReference>
<dbReference type="EC" id="3.1.7.2" evidence="3"/>
<dbReference type="CDD" id="cd05399">
    <property type="entry name" value="NT_Rel-Spo_like"/>
    <property type="match status" value="1"/>
</dbReference>
<dbReference type="Pfam" id="PF13291">
    <property type="entry name" value="ACT_4"/>
    <property type="match status" value="1"/>
</dbReference>
<dbReference type="GO" id="GO:0015949">
    <property type="term" value="P:nucleobase-containing small molecule interconversion"/>
    <property type="evidence" value="ECO:0007669"/>
    <property type="project" value="UniProtKB-ARBA"/>
</dbReference>
<reference evidence="10 12" key="1">
    <citation type="journal article" date="2021" name="Mol. Ecol.">
        <title>Polar bear-adapted Ursidibacter maritimus are remarkably conserved after generations in captivity.</title>
        <authorList>
            <person name="Espinosa-Gongora C."/>
            <person name="Hansen M.J."/>
            <person name="Bertelsen M.F."/>
            <person name="Bojesen A.M."/>
        </authorList>
    </citation>
    <scope>NUCLEOTIDE SEQUENCE</scope>
    <source>
        <strain evidence="10">Pb43105x</strain>
        <strain evidence="9 12">Pb43106</strain>
    </source>
</reference>
<dbReference type="InterPro" id="IPR045865">
    <property type="entry name" value="ACT-like_dom_sf"/>
</dbReference>
<evidence type="ECO:0000256" key="4">
    <source>
        <dbReference type="ARBA" id="ARBA00047968"/>
    </source>
</evidence>
<accession>A0A949SZY1</accession>
<proteinExistence type="inferred from homology"/>
<dbReference type="SUPFAM" id="SSF55021">
    <property type="entry name" value="ACT-like"/>
    <property type="match status" value="1"/>
</dbReference>
<dbReference type="SUPFAM" id="SSF109604">
    <property type="entry name" value="HD-domain/PDEase-like"/>
    <property type="match status" value="1"/>
</dbReference>
<dbReference type="CDD" id="cd00077">
    <property type="entry name" value="HDc"/>
    <property type="match status" value="1"/>
</dbReference>
<dbReference type="GO" id="GO:0042594">
    <property type="term" value="P:response to starvation"/>
    <property type="evidence" value="ECO:0007669"/>
    <property type="project" value="TreeGrafter"/>
</dbReference>
<dbReference type="InterPro" id="IPR033655">
    <property type="entry name" value="TGS_RelA/SpoT"/>
</dbReference>
<dbReference type="InterPro" id="IPR007685">
    <property type="entry name" value="RelA_SpoT"/>
</dbReference>
<evidence type="ECO:0000313" key="9">
    <source>
        <dbReference type="EMBL" id="MBV6532023.1"/>
    </source>
</evidence>
<dbReference type="InterPro" id="IPR004095">
    <property type="entry name" value="TGS"/>
</dbReference>
<dbReference type="InterPro" id="IPR012675">
    <property type="entry name" value="Beta-grasp_dom_sf"/>
</dbReference>
<dbReference type="InterPro" id="IPR004811">
    <property type="entry name" value="RelA/Spo_fam"/>
</dbReference>
<comment type="function">
    <text evidence="5">In eubacteria ppGpp (guanosine 3'-diphosphate 5'-diphosphate) is a mediator of the stringent response that coordinates a variety of cellular activities in response to changes in nutritional abundance.</text>
</comment>
<feature type="domain" description="ACT" evidence="6">
    <location>
        <begin position="629"/>
        <end position="702"/>
    </location>
</feature>
<dbReference type="PANTHER" id="PTHR21262">
    <property type="entry name" value="GUANOSINE-3',5'-BIS DIPHOSPHATE 3'-PYROPHOSPHOHYDROLASE"/>
    <property type="match status" value="1"/>
</dbReference>
<evidence type="ECO:0000256" key="1">
    <source>
        <dbReference type="ARBA" id="ARBA00022801"/>
    </source>
</evidence>
<dbReference type="OrthoDB" id="9805041at2"/>